<gene>
    <name evidence="1" type="ORF">LCGC14_1214960</name>
</gene>
<protein>
    <submittedName>
        <fullName evidence="1">Uncharacterized protein</fullName>
    </submittedName>
</protein>
<evidence type="ECO:0000313" key="1">
    <source>
        <dbReference type="EMBL" id="KKM92785.1"/>
    </source>
</evidence>
<dbReference type="AlphaFoldDB" id="A0A0F9NVA8"/>
<accession>A0A0F9NVA8</accession>
<reference evidence="1" key="1">
    <citation type="journal article" date="2015" name="Nature">
        <title>Complex archaea that bridge the gap between prokaryotes and eukaryotes.</title>
        <authorList>
            <person name="Spang A."/>
            <person name="Saw J.H."/>
            <person name="Jorgensen S.L."/>
            <person name="Zaremba-Niedzwiedzka K."/>
            <person name="Martijn J."/>
            <person name="Lind A.E."/>
            <person name="van Eijk R."/>
            <person name="Schleper C."/>
            <person name="Guy L."/>
            <person name="Ettema T.J."/>
        </authorList>
    </citation>
    <scope>NUCLEOTIDE SEQUENCE</scope>
</reference>
<dbReference type="EMBL" id="LAZR01006350">
    <property type="protein sequence ID" value="KKM92785.1"/>
    <property type="molecule type" value="Genomic_DNA"/>
</dbReference>
<comment type="caution">
    <text evidence="1">The sequence shown here is derived from an EMBL/GenBank/DDBJ whole genome shotgun (WGS) entry which is preliminary data.</text>
</comment>
<sequence length="86" mass="9911">MCENRPRPQCDGPVGLSSRHWFGRPTPAYFADIRDCIKCNKRQTALWSRARTTAVRRPGTRRELGSRYLRWQWDAPAPTPQEAPSA</sequence>
<organism evidence="1">
    <name type="scientific">marine sediment metagenome</name>
    <dbReference type="NCBI Taxonomy" id="412755"/>
    <lineage>
        <taxon>unclassified sequences</taxon>
        <taxon>metagenomes</taxon>
        <taxon>ecological metagenomes</taxon>
    </lineage>
</organism>
<proteinExistence type="predicted"/>
<name>A0A0F9NVA8_9ZZZZ</name>